<evidence type="ECO:0000256" key="1">
    <source>
        <dbReference type="SAM" id="Phobius"/>
    </source>
</evidence>
<feature type="transmembrane region" description="Helical" evidence="1">
    <location>
        <begin position="70"/>
        <end position="91"/>
    </location>
</feature>
<accession>A0A495K1N1</accession>
<evidence type="ECO:0000313" key="2">
    <source>
        <dbReference type="EMBL" id="RKR95150.1"/>
    </source>
</evidence>
<dbReference type="AlphaFoldDB" id="A0A495K1N1"/>
<comment type="caution">
    <text evidence="2">The sequence shown here is derived from an EMBL/GenBank/DDBJ whole genome shotgun (WGS) entry which is preliminary data.</text>
</comment>
<feature type="transmembrane region" description="Helical" evidence="1">
    <location>
        <begin position="111"/>
        <end position="131"/>
    </location>
</feature>
<keyword evidence="1" id="KW-1133">Transmembrane helix</keyword>
<name>A0A495K1N1_WILMA</name>
<dbReference type="EMBL" id="RBKV01000001">
    <property type="protein sequence ID" value="RKR95150.1"/>
    <property type="molecule type" value="Genomic_DNA"/>
</dbReference>
<dbReference type="RefSeq" id="WP_062799385.1">
    <property type="nucleotide sequence ID" value="NZ_CBCRXS010000004.1"/>
</dbReference>
<reference evidence="2 3" key="1">
    <citation type="submission" date="2018-10" db="EMBL/GenBank/DDBJ databases">
        <title>Sequencing the genomes of 1000 actinobacteria strains.</title>
        <authorList>
            <person name="Klenk H.-P."/>
        </authorList>
    </citation>
    <scope>NUCLEOTIDE SEQUENCE [LARGE SCALE GENOMIC DNA]</scope>
    <source>
        <strain evidence="2 3">DSM 44343</strain>
    </source>
</reference>
<dbReference type="OrthoDB" id="4559029at2"/>
<keyword evidence="1" id="KW-0812">Transmembrane</keyword>
<proteinExistence type="predicted"/>
<protein>
    <submittedName>
        <fullName evidence="2">Uncharacterized protein</fullName>
    </submittedName>
</protein>
<gene>
    <name evidence="2" type="ORF">DFJ75_1960</name>
</gene>
<feature type="transmembrane region" description="Helical" evidence="1">
    <location>
        <begin position="37"/>
        <end position="58"/>
    </location>
</feature>
<evidence type="ECO:0000313" key="3">
    <source>
        <dbReference type="Proteomes" id="UP000274762"/>
    </source>
</evidence>
<keyword evidence="1" id="KW-0472">Membrane</keyword>
<dbReference type="Proteomes" id="UP000274762">
    <property type="component" value="Unassembled WGS sequence"/>
</dbReference>
<sequence length="150" mass="16178">MTLRIVRLVLILSALALGGYGISLVWAMPGRDQLSIVFWLVGGLIAHDALFAPLCIALGLSARRVLPQRWWIPTLLALAASLIVLILSLPVLLPRPSDKYPDNATILDRPYGTSVVITLAIIWVLTAAIVMTQQRVTRSAPTTTGDGTSL</sequence>
<organism evidence="2 3">
    <name type="scientific">Williamsia marianensis</name>
    <dbReference type="NCBI Taxonomy" id="85044"/>
    <lineage>
        <taxon>Bacteria</taxon>
        <taxon>Bacillati</taxon>
        <taxon>Actinomycetota</taxon>
        <taxon>Actinomycetes</taxon>
        <taxon>Mycobacteriales</taxon>
        <taxon>Nocardiaceae</taxon>
        <taxon>Williamsia</taxon>
    </lineage>
</organism>